<reference evidence="2" key="1">
    <citation type="submission" date="2021-06" db="EMBL/GenBank/DDBJ databases">
        <authorList>
            <person name="Kallberg Y."/>
            <person name="Tangrot J."/>
            <person name="Rosling A."/>
        </authorList>
    </citation>
    <scope>NUCLEOTIDE SEQUENCE</scope>
    <source>
        <strain evidence="2">87-6 pot B 2015</strain>
    </source>
</reference>
<dbReference type="Gene3D" id="1.10.510.10">
    <property type="entry name" value="Transferase(Phosphotransferase) domain 1"/>
    <property type="match status" value="1"/>
</dbReference>
<dbReference type="InterPro" id="IPR011009">
    <property type="entry name" value="Kinase-like_dom_sf"/>
</dbReference>
<organism evidence="2 3">
    <name type="scientific">Funneliformis mosseae</name>
    <name type="common">Endomycorrhizal fungus</name>
    <name type="synonym">Glomus mosseae</name>
    <dbReference type="NCBI Taxonomy" id="27381"/>
    <lineage>
        <taxon>Eukaryota</taxon>
        <taxon>Fungi</taxon>
        <taxon>Fungi incertae sedis</taxon>
        <taxon>Mucoromycota</taxon>
        <taxon>Glomeromycotina</taxon>
        <taxon>Glomeromycetes</taxon>
        <taxon>Glomerales</taxon>
        <taxon>Glomeraceae</taxon>
        <taxon>Funneliformis</taxon>
    </lineage>
</organism>
<dbReference type="GO" id="GO:0005524">
    <property type="term" value="F:ATP binding"/>
    <property type="evidence" value="ECO:0007669"/>
    <property type="project" value="InterPro"/>
</dbReference>
<evidence type="ECO:0000259" key="1">
    <source>
        <dbReference type="PROSITE" id="PS50011"/>
    </source>
</evidence>
<evidence type="ECO:0000313" key="2">
    <source>
        <dbReference type="EMBL" id="CAG8668424.1"/>
    </source>
</evidence>
<dbReference type="Proteomes" id="UP000789375">
    <property type="component" value="Unassembled WGS sequence"/>
</dbReference>
<dbReference type="SUPFAM" id="SSF56112">
    <property type="entry name" value="Protein kinase-like (PK-like)"/>
    <property type="match status" value="1"/>
</dbReference>
<dbReference type="PROSITE" id="PS00109">
    <property type="entry name" value="PROTEIN_KINASE_TYR"/>
    <property type="match status" value="1"/>
</dbReference>
<dbReference type="GO" id="GO:0004672">
    <property type="term" value="F:protein kinase activity"/>
    <property type="evidence" value="ECO:0007669"/>
    <property type="project" value="InterPro"/>
</dbReference>
<proteinExistence type="predicted"/>
<dbReference type="EMBL" id="CAJVPP010005667">
    <property type="protein sequence ID" value="CAG8668424.1"/>
    <property type="molecule type" value="Genomic_DNA"/>
</dbReference>
<accession>A0A9N9E8E6</accession>
<dbReference type="PROSITE" id="PS50011">
    <property type="entry name" value="PROTEIN_KINASE_DOM"/>
    <property type="match status" value="1"/>
</dbReference>
<dbReference type="AlphaFoldDB" id="A0A9N9E8E6"/>
<gene>
    <name evidence="2" type="ORF">FMOSSE_LOCUS12285</name>
</gene>
<name>A0A9N9E8E6_FUNMO</name>
<dbReference type="Pfam" id="PF00069">
    <property type="entry name" value="Pkinase"/>
    <property type="match status" value="1"/>
</dbReference>
<dbReference type="InterPro" id="IPR008266">
    <property type="entry name" value="Tyr_kinase_AS"/>
</dbReference>
<protein>
    <submittedName>
        <fullName evidence="2">1238_t:CDS:1</fullName>
    </submittedName>
</protein>
<dbReference type="InterPro" id="IPR000719">
    <property type="entry name" value="Prot_kinase_dom"/>
</dbReference>
<comment type="caution">
    <text evidence="2">The sequence shown here is derived from an EMBL/GenBank/DDBJ whole genome shotgun (WGS) entry which is preliminary data.</text>
</comment>
<evidence type="ECO:0000313" key="3">
    <source>
        <dbReference type="Proteomes" id="UP000789375"/>
    </source>
</evidence>
<feature type="domain" description="Protein kinase" evidence="1">
    <location>
        <begin position="1"/>
        <end position="121"/>
    </location>
</feature>
<keyword evidence="3" id="KW-1185">Reference proteome</keyword>
<sequence>MITILDDSVEKRVSMKYLPCGGNVVLETRGHVCRLRNEDEAREMSQSVLTGLIWLHKGGYVHRDIRLSNILFVPGVTEYKYVLIDFEHSNLDGLEVSEHLKDWDNSTLTITIRYVSIWKNA</sequence>